<evidence type="ECO:0000256" key="1">
    <source>
        <dbReference type="SAM" id="MobiDB-lite"/>
    </source>
</evidence>
<gene>
    <name evidence="2" type="ORF">Ari01nite_86260</name>
</gene>
<evidence type="ECO:0000313" key="3">
    <source>
        <dbReference type="Proteomes" id="UP000636960"/>
    </source>
</evidence>
<organism evidence="2 3">
    <name type="scientific">Paractinoplanes rishiriensis</name>
    <dbReference type="NCBI Taxonomy" id="1050105"/>
    <lineage>
        <taxon>Bacteria</taxon>
        <taxon>Bacillati</taxon>
        <taxon>Actinomycetota</taxon>
        <taxon>Actinomycetes</taxon>
        <taxon>Micromonosporales</taxon>
        <taxon>Micromonosporaceae</taxon>
        <taxon>Paractinoplanes</taxon>
    </lineage>
</organism>
<evidence type="ECO:0000313" key="2">
    <source>
        <dbReference type="EMBL" id="GIF01162.1"/>
    </source>
</evidence>
<dbReference type="AlphaFoldDB" id="A0A919K5A1"/>
<protein>
    <submittedName>
        <fullName evidence="2">Uncharacterized protein</fullName>
    </submittedName>
</protein>
<comment type="caution">
    <text evidence="2">The sequence shown here is derived from an EMBL/GenBank/DDBJ whole genome shotgun (WGS) entry which is preliminary data.</text>
</comment>
<dbReference type="Proteomes" id="UP000636960">
    <property type="component" value="Unassembled WGS sequence"/>
</dbReference>
<keyword evidence="3" id="KW-1185">Reference proteome</keyword>
<reference evidence="2" key="1">
    <citation type="submission" date="2021-01" db="EMBL/GenBank/DDBJ databases">
        <title>Whole genome shotgun sequence of Actinoplanes rishiriensis NBRC 108556.</title>
        <authorList>
            <person name="Komaki H."/>
            <person name="Tamura T."/>
        </authorList>
    </citation>
    <scope>NUCLEOTIDE SEQUENCE</scope>
    <source>
        <strain evidence="2">NBRC 108556</strain>
    </source>
</reference>
<feature type="region of interest" description="Disordered" evidence="1">
    <location>
        <begin position="56"/>
        <end position="84"/>
    </location>
</feature>
<feature type="region of interest" description="Disordered" evidence="1">
    <location>
        <begin position="1"/>
        <end position="20"/>
    </location>
</feature>
<accession>A0A919K5A1</accession>
<sequence length="84" mass="8209">MPGVGSKAVPGTHGRLRAAAPLSAVSRRQTVAEGGIDEHRDAVVVAELDLPHNGAAGGGVGLSGGQPSVTGGAGGRRVDGITQY</sequence>
<name>A0A919K5A1_9ACTN</name>
<proteinExistence type="predicted"/>
<dbReference type="EMBL" id="BOMV01000099">
    <property type="protein sequence ID" value="GIF01162.1"/>
    <property type="molecule type" value="Genomic_DNA"/>
</dbReference>